<dbReference type="Gene3D" id="2.60.120.200">
    <property type="match status" value="1"/>
</dbReference>
<evidence type="ECO:0000313" key="5">
    <source>
        <dbReference type="EMBL" id="KAL3880830.1"/>
    </source>
</evidence>
<keyword evidence="3" id="KW-0732">Signal</keyword>
<dbReference type="EMBL" id="JBJQND010000004">
    <property type="protein sequence ID" value="KAL3880830.1"/>
    <property type="molecule type" value="Genomic_DNA"/>
</dbReference>
<keyword evidence="1 2" id="KW-0430">Lectin</keyword>
<sequence>MEKMHILQLTLNLLLVITQGNAQRQCTFTALRESSRSEDDSDRFTREIRCCSDYTCGGFNESQVLDSSWFNNPVYQPDQLYMLKNKVKETFFAPINAANAVEFNIPGGLRAGRDIHLSLTALDGILSSSVGINLCCTDGKIPLHINLRRSTSDIVFDSVYGGNYQSSILRAGILNFNVGSRIEVTIETNSTGFSLDFEYGTRRTDYMAYRFSPNCGTVLKIQGMVEINQIQFSDNNSY</sequence>
<dbReference type="Pfam" id="PF00337">
    <property type="entry name" value="Gal-bind_lectin"/>
    <property type="match status" value="1"/>
</dbReference>
<evidence type="ECO:0000259" key="4">
    <source>
        <dbReference type="PROSITE" id="PS51304"/>
    </source>
</evidence>
<protein>
    <recommendedName>
        <fullName evidence="2">Galectin</fullName>
    </recommendedName>
</protein>
<dbReference type="GO" id="GO:0030246">
    <property type="term" value="F:carbohydrate binding"/>
    <property type="evidence" value="ECO:0007669"/>
    <property type="project" value="UniProtKB-UniRule"/>
</dbReference>
<feature type="signal peptide" evidence="3">
    <location>
        <begin position="1"/>
        <end position="22"/>
    </location>
</feature>
<name>A0ABD3X533_SINWO</name>
<feature type="domain" description="Galectin" evidence="4">
    <location>
        <begin position="101"/>
        <end position="233"/>
    </location>
</feature>
<dbReference type="SMART" id="SM00908">
    <property type="entry name" value="Gal-bind_lectin"/>
    <property type="match status" value="1"/>
</dbReference>
<comment type="caution">
    <text evidence="5">The sequence shown here is derived from an EMBL/GenBank/DDBJ whole genome shotgun (WGS) entry which is preliminary data.</text>
</comment>
<evidence type="ECO:0000313" key="6">
    <source>
        <dbReference type="Proteomes" id="UP001634394"/>
    </source>
</evidence>
<dbReference type="PROSITE" id="PS51304">
    <property type="entry name" value="GALECTIN"/>
    <property type="match status" value="1"/>
</dbReference>
<dbReference type="InterPro" id="IPR001079">
    <property type="entry name" value="Galectin_CRD"/>
</dbReference>
<reference evidence="5 6" key="1">
    <citation type="submission" date="2024-11" db="EMBL/GenBank/DDBJ databases">
        <title>Chromosome-level genome assembly of the freshwater bivalve Anodonta woodiana.</title>
        <authorList>
            <person name="Chen X."/>
        </authorList>
    </citation>
    <scope>NUCLEOTIDE SEQUENCE [LARGE SCALE GENOMIC DNA]</scope>
    <source>
        <strain evidence="5">MN2024</strain>
        <tissue evidence="5">Gills</tissue>
    </source>
</reference>
<proteinExistence type="predicted"/>
<evidence type="ECO:0000256" key="2">
    <source>
        <dbReference type="RuleBase" id="RU102079"/>
    </source>
</evidence>
<organism evidence="5 6">
    <name type="scientific">Sinanodonta woodiana</name>
    <name type="common">Chinese pond mussel</name>
    <name type="synonym">Anodonta woodiana</name>
    <dbReference type="NCBI Taxonomy" id="1069815"/>
    <lineage>
        <taxon>Eukaryota</taxon>
        <taxon>Metazoa</taxon>
        <taxon>Spiralia</taxon>
        <taxon>Lophotrochozoa</taxon>
        <taxon>Mollusca</taxon>
        <taxon>Bivalvia</taxon>
        <taxon>Autobranchia</taxon>
        <taxon>Heteroconchia</taxon>
        <taxon>Palaeoheterodonta</taxon>
        <taxon>Unionida</taxon>
        <taxon>Unionoidea</taxon>
        <taxon>Unionidae</taxon>
        <taxon>Unioninae</taxon>
        <taxon>Sinanodonta</taxon>
    </lineage>
</organism>
<accession>A0ABD3X533</accession>
<dbReference type="Proteomes" id="UP001634394">
    <property type="component" value="Unassembled WGS sequence"/>
</dbReference>
<evidence type="ECO:0000256" key="1">
    <source>
        <dbReference type="ARBA" id="ARBA00022734"/>
    </source>
</evidence>
<dbReference type="InterPro" id="IPR013320">
    <property type="entry name" value="ConA-like_dom_sf"/>
</dbReference>
<keyword evidence="6" id="KW-1185">Reference proteome</keyword>
<dbReference type="SUPFAM" id="SSF49899">
    <property type="entry name" value="Concanavalin A-like lectins/glucanases"/>
    <property type="match status" value="1"/>
</dbReference>
<feature type="chain" id="PRO_5044826160" description="Galectin" evidence="3">
    <location>
        <begin position="23"/>
        <end position="238"/>
    </location>
</feature>
<gene>
    <name evidence="5" type="ORF">ACJMK2_033036</name>
</gene>
<evidence type="ECO:0000256" key="3">
    <source>
        <dbReference type="SAM" id="SignalP"/>
    </source>
</evidence>
<dbReference type="AlphaFoldDB" id="A0ABD3X533"/>